<feature type="transmembrane region" description="Helical" evidence="1">
    <location>
        <begin position="212"/>
        <end position="232"/>
    </location>
</feature>
<feature type="transmembrane region" description="Helical" evidence="1">
    <location>
        <begin position="291"/>
        <end position="312"/>
    </location>
</feature>
<dbReference type="AlphaFoldDB" id="A0A1I4NN79"/>
<dbReference type="Pfam" id="PF09925">
    <property type="entry name" value="DUF2157"/>
    <property type="match status" value="1"/>
</dbReference>
<feature type="transmembrane region" description="Helical" evidence="1">
    <location>
        <begin position="238"/>
        <end position="257"/>
    </location>
</feature>
<dbReference type="RefSeq" id="WP_093471983.1">
    <property type="nucleotide sequence ID" value="NZ_FOUI01000001.1"/>
</dbReference>
<feature type="transmembrane region" description="Helical" evidence="1">
    <location>
        <begin position="130"/>
        <end position="147"/>
    </location>
</feature>
<dbReference type="InterPro" id="IPR018677">
    <property type="entry name" value="DUF2157"/>
</dbReference>
<keyword evidence="1" id="KW-1133">Transmembrane helix</keyword>
<keyword evidence="4" id="KW-1185">Reference proteome</keyword>
<keyword evidence="1" id="KW-0812">Transmembrane</keyword>
<organism evidence="3 4">
    <name type="scientific">Halopseudomonas yangmingensis</name>
    <dbReference type="NCBI Taxonomy" id="1720063"/>
    <lineage>
        <taxon>Bacteria</taxon>
        <taxon>Pseudomonadati</taxon>
        <taxon>Pseudomonadota</taxon>
        <taxon>Gammaproteobacteria</taxon>
        <taxon>Pseudomonadales</taxon>
        <taxon>Pseudomonadaceae</taxon>
        <taxon>Halopseudomonas</taxon>
    </lineage>
</organism>
<feature type="domain" description="DUF2157" evidence="2">
    <location>
        <begin position="12"/>
        <end position="154"/>
    </location>
</feature>
<protein>
    <submittedName>
        <fullName evidence="3">Predicted membrane protein</fullName>
    </submittedName>
</protein>
<sequence>MRFRLEQRDQLQRWAEQGFFTADEWQQLREHNRLQPDSDEWRGLLQQLSVWAGAMALGSGMIFFLAFNWADMSRFLKLGLAAGLLTGMTLMAAWLADSLLARRAVLFGCALVTGALLALIGQIYQTGADVWQLFAVWALLMLPWALLARSSACWLLWVLVLNLALGRWLALHAVGFWRPSDQLVLLPVALNLLLFLLFESQSSRLLQQPRLWLVRVTGLLALVSVLPGALMAFWDSAFIVQLLAWGGLCALGIPWCLKGRRDLPLLAVQLFSGVAVVASALGRVLEALDGFLLFNGLALWVILGSVLVSVWLQRLHREQH</sequence>
<accession>A0A1I4NN79</accession>
<dbReference type="OrthoDB" id="327621at2"/>
<evidence type="ECO:0000313" key="4">
    <source>
        <dbReference type="Proteomes" id="UP000243629"/>
    </source>
</evidence>
<feature type="transmembrane region" description="Helical" evidence="1">
    <location>
        <begin position="154"/>
        <end position="177"/>
    </location>
</feature>
<feature type="transmembrane region" description="Helical" evidence="1">
    <location>
        <begin position="183"/>
        <end position="200"/>
    </location>
</feature>
<feature type="transmembrane region" description="Helical" evidence="1">
    <location>
        <begin position="75"/>
        <end position="95"/>
    </location>
</feature>
<evidence type="ECO:0000259" key="2">
    <source>
        <dbReference type="Pfam" id="PF09925"/>
    </source>
</evidence>
<proteinExistence type="predicted"/>
<feature type="transmembrane region" description="Helical" evidence="1">
    <location>
        <begin position="104"/>
        <end position="124"/>
    </location>
</feature>
<reference evidence="4" key="1">
    <citation type="submission" date="2016-10" db="EMBL/GenBank/DDBJ databases">
        <authorList>
            <person name="Varghese N."/>
            <person name="Submissions S."/>
        </authorList>
    </citation>
    <scope>NUCLEOTIDE SEQUENCE [LARGE SCALE GENOMIC DNA]</scope>
    <source>
        <strain evidence="4">DSM 24213</strain>
    </source>
</reference>
<evidence type="ECO:0000256" key="1">
    <source>
        <dbReference type="SAM" id="Phobius"/>
    </source>
</evidence>
<gene>
    <name evidence="3" type="ORF">SAMN05216217_101427</name>
</gene>
<keyword evidence="1" id="KW-0472">Membrane</keyword>
<dbReference type="EMBL" id="FOUI01000001">
    <property type="protein sequence ID" value="SFM16767.1"/>
    <property type="molecule type" value="Genomic_DNA"/>
</dbReference>
<feature type="transmembrane region" description="Helical" evidence="1">
    <location>
        <begin position="264"/>
        <end position="285"/>
    </location>
</feature>
<name>A0A1I4NN79_9GAMM</name>
<dbReference type="STRING" id="1720063.SAMN05216217_101427"/>
<evidence type="ECO:0000313" key="3">
    <source>
        <dbReference type="EMBL" id="SFM16767.1"/>
    </source>
</evidence>
<dbReference type="Proteomes" id="UP000243629">
    <property type="component" value="Unassembled WGS sequence"/>
</dbReference>
<feature type="transmembrane region" description="Helical" evidence="1">
    <location>
        <begin position="48"/>
        <end position="69"/>
    </location>
</feature>